<reference evidence="2" key="1">
    <citation type="submission" date="2018-05" db="EMBL/GenBank/DDBJ databases">
        <authorList>
            <person name="Lanie J.A."/>
            <person name="Ng W.-L."/>
            <person name="Kazmierczak K.M."/>
            <person name="Andrzejewski T.M."/>
            <person name="Davidsen T.M."/>
            <person name="Wayne K.J."/>
            <person name="Tettelin H."/>
            <person name="Glass J.I."/>
            <person name="Rusch D."/>
            <person name="Podicherti R."/>
            <person name="Tsui H.-C.T."/>
            <person name="Winkler M.E."/>
        </authorList>
    </citation>
    <scope>NUCLEOTIDE SEQUENCE</scope>
</reference>
<protein>
    <submittedName>
        <fullName evidence="2">Uncharacterized protein</fullName>
    </submittedName>
</protein>
<name>A0A382W5Z8_9ZZZZ</name>
<evidence type="ECO:0000256" key="1">
    <source>
        <dbReference type="SAM" id="Phobius"/>
    </source>
</evidence>
<sequence length="58" mass="6365">MADHAGLGLVEELAAGIADGVEKKYEKKSWWNSFKAVLFYGPAVLIAIYLIGFFLGVF</sequence>
<keyword evidence="1" id="KW-1133">Transmembrane helix</keyword>
<dbReference type="AlphaFoldDB" id="A0A382W5Z8"/>
<keyword evidence="1" id="KW-0472">Membrane</keyword>
<dbReference type="EMBL" id="UINC01156883">
    <property type="protein sequence ID" value="SVD53548.1"/>
    <property type="molecule type" value="Genomic_DNA"/>
</dbReference>
<evidence type="ECO:0000313" key="2">
    <source>
        <dbReference type="EMBL" id="SVD53548.1"/>
    </source>
</evidence>
<organism evidence="2">
    <name type="scientific">marine metagenome</name>
    <dbReference type="NCBI Taxonomy" id="408172"/>
    <lineage>
        <taxon>unclassified sequences</taxon>
        <taxon>metagenomes</taxon>
        <taxon>ecological metagenomes</taxon>
    </lineage>
</organism>
<keyword evidence="1" id="KW-0812">Transmembrane</keyword>
<feature type="transmembrane region" description="Helical" evidence="1">
    <location>
        <begin position="37"/>
        <end position="57"/>
    </location>
</feature>
<proteinExistence type="predicted"/>
<gene>
    <name evidence="2" type="ORF">METZ01_LOCUS406402</name>
</gene>
<accession>A0A382W5Z8</accession>